<accession>A0ACB9ZX02</accession>
<dbReference type="Proteomes" id="UP001060085">
    <property type="component" value="Linkage Group LG07"/>
</dbReference>
<protein>
    <submittedName>
        <fullName evidence="1">Uncharacterized protein</fullName>
    </submittedName>
</protein>
<evidence type="ECO:0000313" key="2">
    <source>
        <dbReference type="Proteomes" id="UP001060085"/>
    </source>
</evidence>
<evidence type="ECO:0000313" key="1">
    <source>
        <dbReference type="EMBL" id="KAI5652879.1"/>
    </source>
</evidence>
<comment type="caution">
    <text evidence="1">The sequence shown here is derived from an EMBL/GenBank/DDBJ whole genome shotgun (WGS) entry which is preliminary data.</text>
</comment>
<dbReference type="EMBL" id="CM044707">
    <property type="protein sequence ID" value="KAI5652879.1"/>
    <property type="molecule type" value="Genomic_DNA"/>
</dbReference>
<gene>
    <name evidence="1" type="ORF">M9H77_30066</name>
</gene>
<organism evidence="1 2">
    <name type="scientific">Catharanthus roseus</name>
    <name type="common">Madagascar periwinkle</name>
    <name type="synonym">Vinca rosea</name>
    <dbReference type="NCBI Taxonomy" id="4058"/>
    <lineage>
        <taxon>Eukaryota</taxon>
        <taxon>Viridiplantae</taxon>
        <taxon>Streptophyta</taxon>
        <taxon>Embryophyta</taxon>
        <taxon>Tracheophyta</taxon>
        <taxon>Spermatophyta</taxon>
        <taxon>Magnoliopsida</taxon>
        <taxon>eudicotyledons</taxon>
        <taxon>Gunneridae</taxon>
        <taxon>Pentapetalae</taxon>
        <taxon>asterids</taxon>
        <taxon>lamiids</taxon>
        <taxon>Gentianales</taxon>
        <taxon>Apocynaceae</taxon>
        <taxon>Rauvolfioideae</taxon>
        <taxon>Vinceae</taxon>
        <taxon>Catharanthinae</taxon>
        <taxon>Catharanthus</taxon>
    </lineage>
</organism>
<reference evidence="2" key="1">
    <citation type="journal article" date="2023" name="Nat. Plants">
        <title>Single-cell RNA sequencing provides a high-resolution roadmap for understanding the multicellular compartmentation of specialized metabolism.</title>
        <authorList>
            <person name="Sun S."/>
            <person name="Shen X."/>
            <person name="Li Y."/>
            <person name="Li Y."/>
            <person name="Wang S."/>
            <person name="Li R."/>
            <person name="Zhang H."/>
            <person name="Shen G."/>
            <person name="Guo B."/>
            <person name="Wei J."/>
            <person name="Xu J."/>
            <person name="St-Pierre B."/>
            <person name="Chen S."/>
            <person name="Sun C."/>
        </authorList>
    </citation>
    <scope>NUCLEOTIDE SEQUENCE [LARGE SCALE GENOMIC DNA]</scope>
</reference>
<proteinExistence type="predicted"/>
<sequence length="106" mass="12056">MICSCAKCKNKKFIEAYDVLNQHDAFQENVDIHEGSVINVMIEDVGPLIHKPRSLKELDITVQTYFEEVQNDETEIEWGSDEDSDEETDEDSDAASGNDSDEDLDR</sequence>
<name>A0ACB9ZX02_CATRO</name>
<keyword evidence="2" id="KW-1185">Reference proteome</keyword>